<dbReference type="EMBL" id="JPKY01000155">
    <property type="protein sequence ID" value="KFH40948.1"/>
    <property type="molecule type" value="Genomic_DNA"/>
</dbReference>
<evidence type="ECO:0000256" key="1">
    <source>
        <dbReference type="SAM" id="MobiDB-lite"/>
    </source>
</evidence>
<feature type="region of interest" description="Disordered" evidence="1">
    <location>
        <begin position="106"/>
        <end position="163"/>
    </location>
</feature>
<name>A0A086SV16_HAPC1</name>
<reference evidence="3" key="1">
    <citation type="journal article" date="2014" name="Genome Announc.">
        <title>Genome sequence and annotation of Acremonium chrysogenum, producer of the beta-lactam antibiotic cephalosporin C.</title>
        <authorList>
            <person name="Terfehr D."/>
            <person name="Dahlmann T.A."/>
            <person name="Specht T."/>
            <person name="Zadra I."/>
            <person name="Kuernsteiner H."/>
            <person name="Kueck U."/>
        </authorList>
    </citation>
    <scope>NUCLEOTIDE SEQUENCE [LARGE SCALE GENOMIC DNA]</scope>
    <source>
        <strain evidence="3">ATCC 11550 / CBS 779.69 / DSM 880 / IAM 14645 / JCM 23072 / IMI 49137</strain>
    </source>
</reference>
<proteinExistence type="predicted"/>
<comment type="caution">
    <text evidence="2">The sequence shown here is derived from an EMBL/GenBank/DDBJ whole genome shotgun (WGS) entry which is preliminary data.</text>
</comment>
<evidence type="ECO:0000313" key="2">
    <source>
        <dbReference type="EMBL" id="KFH40948.1"/>
    </source>
</evidence>
<dbReference type="HOGENOM" id="CLU_1626548_0_0_1"/>
<sequence>MISKETPFFNDAFYRDPDVRYQYEIPFHEGPIQNAYKTVATTTKEGQTDKERAVICLGVISLEVWGLIGGLLKPEWIAVLARHRVLNPDVYFFWAYLVGPDMKTKPEPASAPITKDAGLESGPEVELEPPTLIITDEVDGEKNDCGGDISGPAAKLPKGEHSM</sequence>
<protein>
    <submittedName>
        <fullName evidence="2">Uncharacterized protein</fullName>
    </submittedName>
</protein>
<dbReference type="AlphaFoldDB" id="A0A086SV16"/>
<dbReference type="Proteomes" id="UP000029964">
    <property type="component" value="Unassembled WGS sequence"/>
</dbReference>
<keyword evidence="3" id="KW-1185">Reference proteome</keyword>
<gene>
    <name evidence="2" type="ORF">ACRE_083480</name>
</gene>
<evidence type="ECO:0000313" key="3">
    <source>
        <dbReference type="Proteomes" id="UP000029964"/>
    </source>
</evidence>
<accession>A0A086SV16</accession>
<organism evidence="2 3">
    <name type="scientific">Hapsidospora chrysogenum (strain ATCC 11550 / CBS 779.69 / DSM 880 / IAM 14645 / JCM 23072 / IMI 49137)</name>
    <name type="common">Acremonium chrysogenum</name>
    <dbReference type="NCBI Taxonomy" id="857340"/>
    <lineage>
        <taxon>Eukaryota</taxon>
        <taxon>Fungi</taxon>
        <taxon>Dikarya</taxon>
        <taxon>Ascomycota</taxon>
        <taxon>Pezizomycotina</taxon>
        <taxon>Sordariomycetes</taxon>
        <taxon>Hypocreomycetidae</taxon>
        <taxon>Hypocreales</taxon>
        <taxon>Bionectriaceae</taxon>
        <taxon>Hapsidospora</taxon>
    </lineage>
</organism>